<evidence type="ECO:0000256" key="6">
    <source>
        <dbReference type="SAM" id="MobiDB-lite"/>
    </source>
</evidence>
<dbReference type="InterPro" id="IPR031061">
    <property type="entry name" value="HMGB_plant"/>
</dbReference>
<comment type="similarity">
    <text evidence="2">Belongs to the HMGB family.</text>
</comment>
<proteinExistence type="inferred from homology"/>
<gene>
    <name evidence="8" type="ORF">K7X08_020998</name>
</gene>
<dbReference type="InterPro" id="IPR036910">
    <property type="entry name" value="HMG_box_dom_sf"/>
</dbReference>
<dbReference type="PANTHER" id="PTHR46261:SF35">
    <property type="entry name" value="HIGH MOBILITY GROUP B PROTEIN 4-RELATED"/>
    <property type="match status" value="1"/>
</dbReference>
<dbReference type="Proteomes" id="UP001152561">
    <property type="component" value="Unassembled WGS sequence"/>
</dbReference>
<dbReference type="GO" id="GO:0030527">
    <property type="term" value="F:structural constituent of chromatin"/>
    <property type="evidence" value="ECO:0007669"/>
    <property type="project" value="UniProtKB-ARBA"/>
</dbReference>
<dbReference type="SMART" id="SM00398">
    <property type="entry name" value="HMG"/>
    <property type="match status" value="1"/>
</dbReference>
<dbReference type="PANTHER" id="PTHR46261">
    <property type="entry name" value="HIGH MOBILITY GROUP B PROTEIN 4-RELATED"/>
    <property type="match status" value="1"/>
</dbReference>
<protein>
    <recommendedName>
        <fullName evidence="7">HMG box domain-containing protein</fullName>
    </recommendedName>
</protein>
<dbReference type="PROSITE" id="PS50118">
    <property type="entry name" value="HMG_BOX_2"/>
    <property type="match status" value="1"/>
</dbReference>
<accession>A0A9Q1RRP8</accession>
<sequence length="125" mass="14294">MKKKAPGLKNVRKFATGCDKPKRPVSAFLIFMDEFSKQFPEMNPRIESIVALRTASGGKWNQMSDAEKAPYIAEEEKRKLEYEKRMNAYNRCVAVADTEEEESDESRSEFDEEEGSGAEEDDDDL</sequence>
<evidence type="ECO:0000256" key="4">
    <source>
        <dbReference type="ARBA" id="ARBA00023242"/>
    </source>
</evidence>
<evidence type="ECO:0000259" key="7">
    <source>
        <dbReference type="PROSITE" id="PS50118"/>
    </source>
</evidence>
<comment type="subcellular location">
    <subcellularLocation>
        <location evidence="1">Nucleus</location>
    </subcellularLocation>
</comment>
<comment type="caution">
    <text evidence="8">The sequence shown here is derived from an EMBL/GenBank/DDBJ whole genome shotgun (WGS) entry which is preliminary data.</text>
</comment>
<keyword evidence="9" id="KW-1185">Reference proteome</keyword>
<evidence type="ECO:0000313" key="8">
    <source>
        <dbReference type="EMBL" id="KAJ8568276.1"/>
    </source>
</evidence>
<evidence type="ECO:0000256" key="3">
    <source>
        <dbReference type="ARBA" id="ARBA00023125"/>
    </source>
</evidence>
<dbReference type="OrthoDB" id="1305228at2759"/>
<reference evidence="9" key="1">
    <citation type="journal article" date="2023" name="Proc. Natl. Acad. Sci. U.S.A.">
        <title>Genomic and structural basis for evolution of tropane alkaloid biosynthesis.</title>
        <authorList>
            <person name="Wanga Y.-J."/>
            <person name="Taina T."/>
            <person name="Yua J.-Y."/>
            <person name="Lia J."/>
            <person name="Xua B."/>
            <person name="Chenc J."/>
            <person name="D'Auriad J.C."/>
            <person name="Huanga J.-P."/>
            <person name="Huanga S.-X."/>
        </authorList>
    </citation>
    <scope>NUCLEOTIDE SEQUENCE [LARGE SCALE GENOMIC DNA]</scope>
    <source>
        <strain evidence="9">cv. KIB-2019</strain>
    </source>
</reference>
<dbReference type="GO" id="GO:0000785">
    <property type="term" value="C:chromatin"/>
    <property type="evidence" value="ECO:0007669"/>
    <property type="project" value="UniProtKB-ARBA"/>
</dbReference>
<dbReference type="AlphaFoldDB" id="A0A9Q1RRP8"/>
<keyword evidence="3 5" id="KW-0238">DNA-binding</keyword>
<feature type="compositionally biased region" description="Acidic residues" evidence="6">
    <location>
        <begin position="97"/>
        <end position="125"/>
    </location>
</feature>
<evidence type="ECO:0000256" key="2">
    <source>
        <dbReference type="ARBA" id="ARBA00008774"/>
    </source>
</evidence>
<dbReference type="GO" id="GO:0005634">
    <property type="term" value="C:nucleus"/>
    <property type="evidence" value="ECO:0007669"/>
    <property type="project" value="UniProtKB-SubCell"/>
</dbReference>
<name>A0A9Q1RRP8_9SOLA</name>
<dbReference type="Pfam" id="PF00505">
    <property type="entry name" value="HMG_box"/>
    <property type="match status" value="1"/>
</dbReference>
<dbReference type="GO" id="GO:0006325">
    <property type="term" value="P:chromatin organization"/>
    <property type="evidence" value="ECO:0007669"/>
    <property type="project" value="UniProtKB-ARBA"/>
</dbReference>
<dbReference type="GO" id="GO:0003677">
    <property type="term" value="F:DNA binding"/>
    <property type="evidence" value="ECO:0007669"/>
    <property type="project" value="UniProtKB-UniRule"/>
</dbReference>
<evidence type="ECO:0000256" key="5">
    <source>
        <dbReference type="PROSITE-ProRule" id="PRU00267"/>
    </source>
</evidence>
<dbReference type="Gene3D" id="1.10.30.10">
    <property type="entry name" value="High mobility group box domain"/>
    <property type="match status" value="1"/>
</dbReference>
<keyword evidence="4 5" id="KW-0539">Nucleus</keyword>
<dbReference type="SUPFAM" id="SSF47095">
    <property type="entry name" value="HMG-box"/>
    <property type="match status" value="1"/>
</dbReference>
<evidence type="ECO:0000313" key="9">
    <source>
        <dbReference type="Proteomes" id="UP001152561"/>
    </source>
</evidence>
<dbReference type="InterPro" id="IPR009071">
    <property type="entry name" value="HMG_box_dom"/>
</dbReference>
<dbReference type="GO" id="GO:0003682">
    <property type="term" value="F:chromatin binding"/>
    <property type="evidence" value="ECO:0007669"/>
    <property type="project" value="UniProtKB-ARBA"/>
</dbReference>
<dbReference type="EMBL" id="JAJAGQ010000003">
    <property type="protein sequence ID" value="KAJ8568276.1"/>
    <property type="molecule type" value="Genomic_DNA"/>
</dbReference>
<organism evidence="8 9">
    <name type="scientific">Anisodus acutangulus</name>
    <dbReference type="NCBI Taxonomy" id="402998"/>
    <lineage>
        <taxon>Eukaryota</taxon>
        <taxon>Viridiplantae</taxon>
        <taxon>Streptophyta</taxon>
        <taxon>Embryophyta</taxon>
        <taxon>Tracheophyta</taxon>
        <taxon>Spermatophyta</taxon>
        <taxon>Magnoliopsida</taxon>
        <taxon>eudicotyledons</taxon>
        <taxon>Gunneridae</taxon>
        <taxon>Pentapetalae</taxon>
        <taxon>asterids</taxon>
        <taxon>lamiids</taxon>
        <taxon>Solanales</taxon>
        <taxon>Solanaceae</taxon>
        <taxon>Solanoideae</taxon>
        <taxon>Hyoscyameae</taxon>
        <taxon>Anisodus</taxon>
    </lineage>
</organism>
<feature type="DNA-binding region" description="HMG box" evidence="5">
    <location>
        <begin position="21"/>
        <end position="90"/>
    </location>
</feature>
<feature type="region of interest" description="Disordered" evidence="6">
    <location>
        <begin position="94"/>
        <end position="125"/>
    </location>
</feature>
<feature type="domain" description="HMG box" evidence="7">
    <location>
        <begin position="21"/>
        <end position="90"/>
    </location>
</feature>
<evidence type="ECO:0000256" key="1">
    <source>
        <dbReference type="ARBA" id="ARBA00004123"/>
    </source>
</evidence>